<feature type="domain" description="Abscisic acid G-protein coupled receptor-like" evidence="10">
    <location>
        <begin position="306"/>
        <end position="356"/>
    </location>
</feature>
<keyword evidence="13" id="KW-1185">Reference proteome</keyword>
<feature type="transmembrane region" description="Helical" evidence="9">
    <location>
        <begin position="368"/>
        <end position="388"/>
    </location>
</feature>
<evidence type="ECO:0000313" key="12">
    <source>
        <dbReference type="Ensembl" id="ENSSGRP00000103186.1"/>
    </source>
</evidence>
<dbReference type="GO" id="GO:0032580">
    <property type="term" value="C:Golgi cisterna membrane"/>
    <property type="evidence" value="ECO:0007669"/>
    <property type="project" value="TreeGrafter"/>
</dbReference>
<keyword evidence="5 9" id="KW-0472">Membrane</keyword>
<dbReference type="Ensembl" id="ENSSGRT00000109704.1">
    <property type="protein sequence ID" value="ENSSGRP00000103186.1"/>
    <property type="gene ID" value="ENSSGRG00000051208.1"/>
</dbReference>
<keyword evidence="3 9" id="KW-0812">Transmembrane</keyword>
<evidence type="ECO:0000259" key="11">
    <source>
        <dbReference type="Pfam" id="PF12537"/>
    </source>
</evidence>
<comment type="catalytic activity">
    <reaction evidence="6">
        <text>iodide(out) = iodide(in)</text>
        <dbReference type="Rhea" id="RHEA:66324"/>
        <dbReference type="ChEBI" id="CHEBI:16382"/>
    </reaction>
</comment>
<evidence type="ECO:0000256" key="7">
    <source>
        <dbReference type="ARBA" id="ARBA00035085"/>
    </source>
</evidence>
<evidence type="ECO:0000256" key="5">
    <source>
        <dbReference type="ARBA" id="ARBA00023136"/>
    </source>
</evidence>
<evidence type="ECO:0000256" key="2">
    <source>
        <dbReference type="ARBA" id="ARBA00009478"/>
    </source>
</evidence>
<dbReference type="PANTHER" id="PTHR15948">
    <property type="entry name" value="G-PROTEIN COUPLED RECEPTOR 89-RELATED"/>
    <property type="match status" value="1"/>
</dbReference>
<comment type="catalytic activity">
    <reaction evidence="7">
        <text>bromide(in) = bromide(out)</text>
        <dbReference type="Rhea" id="RHEA:75383"/>
        <dbReference type="ChEBI" id="CHEBI:15858"/>
    </reaction>
</comment>
<dbReference type="GO" id="GO:0008308">
    <property type="term" value="F:voltage-gated monoatomic anion channel activity"/>
    <property type="evidence" value="ECO:0007669"/>
    <property type="project" value="TreeGrafter"/>
</dbReference>
<reference evidence="12" key="2">
    <citation type="submission" date="2025-09" db="UniProtKB">
        <authorList>
            <consortium name="Ensembl"/>
        </authorList>
    </citation>
    <scope>IDENTIFICATION</scope>
</reference>
<evidence type="ECO:0000256" key="1">
    <source>
        <dbReference type="ARBA" id="ARBA00004141"/>
    </source>
</evidence>
<evidence type="ECO:0000256" key="9">
    <source>
        <dbReference type="SAM" id="Phobius"/>
    </source>
</evidence>
<comment type="similarity">
    <text evidence="2">Belongs to the Golgi pH regulator (TC 1.A.38) family.</text>
</comment>
<evidence type="ECO:0000313" key="13">
    <source>
        <dbReference type="Proteomes" id="UP000472262"/>
    </source>
</evidence>
<organism evidence="12 13">
    <name type="scientific">Sinocyclocheilus grahami</name>
    <name type="common">Dianchi golden-line fish</name>
    <name type="synonym">Barbus grahami</name>
    <dbReference type="NCBI Taxonomy" id="75366"/>
    <lineage>
        <taxon>Eukaryota</taxon>
        <taxon>Metazoa</taxon>
        <taxon>Chordata</taxon>
        <taxon>Craniata</taxon>
        <taxon>Vertebrata</taxon>
        <taxon>Euteleostomi</taxon>
        <taxon>Actinopterygii</taxon>
        <taxon>Neopterygii</taxon>
        <taxon>Teleostei</taxon>
        <taxon>Ostariophysi</taxon>
        <taxon>Cypriniformes</taxon>
        <taxon>Cyprinidae</taxon>
        <taxon>Cyprininae</taxon>
        <taxon>Sinocyclocheilus</taxon>
    </lineage>
</organism>
<dbReference type="AlphaFoldDB" id="A0A672SM55"/>
<evidence type="ECO:0000256" key="8">
    <source>
        <dbReference type="ARBA" id="ARBA00044702"/>
    </source>
</evidence>
<dbReference type="GO" id="GO:0051452">
    <property type="term" value="P:intracellular pH reduction"/>
    <property type="evidence" value="ECO:0007669"/>
    <property type="project" value="TreeGrafter"/>
</dbReference>
<evidence type="ECO:0000259" key="10">
    <source>
        <dbReference type="Pfam" id="PF12430"/>
    </source>
</evidence>
<feature type="transmembrane region" description="Helical" evidence="9">
    <location>
        <begin position="38"/>
        <end position="59"/>
    </location>
</feature>
<feature type="transmembrane region" description="Helical" evidence="9">
    <location>
        <begin position="285"/>
        <end position="304"/>
    </location>
</feature>
<evidence type="ECO:0000256" key="4">
    <source>
        <dbReference type="ARBA" id="ARBA00022989"/>
    </source>
</evidence>
<dbReference type="InterPro" id="IPR015672">
    <property type="entry name" value="GPHR/GTG"/>
</dbReference>
<feature type="transmembrane region" description="Helical" evidence="9">
    <location>
        <begin position="335"/>
        <end position="356"/>
    </location>
</feature>
<accession>A0A672SM55</accession>
<proteinExistence type="inferred from homology"/>
<feature type="transmembrane region" description="Helical" evidence="9">
    <location>
        <begin position="147"/>
        <end position="169"/>
    </location>
</feature>
<feature type="transmembrane region" description="Helical" evidence="9">
    <location>
        <begin position="79"/>
        <end position="98"/>
    </location>
</feature>
<comment type="catalytic activity">
    <reaction evidence="8">
        <text>fluoride(in) = fluoride(out)</text>
        <dbReference type="Rhea" id="RHEA:76159"/>
        <dbReference type="ChEBI" id="CHEBI:17051"/>
    </reaction>
</comment>
<feature type="transmembrane region" description="Helical" evidence="9">
    <location>
        <begin position="110"/>
        <end position="127"/>
    </location>
</feature>
<dbReference type="Proteomes" id="UP000472262">
    <property type="component" value="Unassembled WGS sequence"/>
</dbReference>
<name>A0A672SM55_SINGR</name>
<gene>
    <name evidence="12" type="primary">LOC107602891</name>
</gene>
<feature type="transmembrane region" description="Helical" evidence="9">
    <location>
        <begin position="6"/>
        <end position="26"/>
    </location>
</feature>
<evidence type="ECO:0000256" key="3">
    <source>
        <dbReference type="ARBA" id="ARBA00022692"/>
    </source>
</evidence>
<dbReference type="PANTHER" id="PTHR15948:SF0">
    <property type="entry name" value="GOLGI PH REGULATOR A-RELATED"/>
    <property type="match status" value="1"/>
</dbReference>
<evidence type="ECO:0000256" key="6">
    <source>
        <dbReference type="ARBA" id="ARBA00024145"/>
    </source>
</evidence>
<dbReference type="Pfam" id="PF12537">
    <property type="entry name" value="GPHR_N"/>
    <property type="match status" value="1"/>
</dbReference>
<comment type="subcellular location">
    <subcellularLocation>
        <location evidence="1">Membrane</location>
        <topology evidence="1">Multi-pass membrane protein</topology>
    </subcellularLocation>
</comment>
<feature type="transmembrane region" description="Helical" evidence="9">
    <location>
        <begin position="310"/>
        <end position="328"/>
    </location>
</feature>
<protein>
    <submittedName>
        <fullName evidence="12">Golgi pH regulator-like</fullName>
    </submittedName>
</protein>
<dbReference type="InterPro" id="IPR022535">
    <property type="entry name" value="Golgi_pH-regulator_cons_dom"/>
</dbReference>
<dbReference type="Pfam" id="PF12430">
    <property type="entry name" value="ABA_GPCR"/>
    <property type="match status" value="1"/>
</dbReference>
<dbReference type="InterPro" id="IPR025969">
    <property type="entry name" value="ABA_GPCR_dom"/>
</dbReference>
<reference evidence="12" key="1">
    <citation type="submission" date="2025-08" db="UniProtKB">
        <authorList>
            <consortium name="Ensembl"/>
        </authorList>
    </citation>
    <scope>IDENTIFICATION</scope>
</reference>
<keyword evidence="4 9" id="KW-1133">Transmembrane helix</keyword>
<sequence length="398" mass="46622">MSFFVDSVIMFTSQVLFFGFGWLFFMRQLFKDYEVRQYVVQVVFSITFAFSCTMFELIIFEILGVLSSTSRYFHWKLNLYVILLVLIFVVPFYIGYFVVSNIRLLQRQRLLFSCVVWFTFMYFFWKLGDPFPILSPKHGILSIEQLISRVGVIGVTLMALLSGFGAVNCPYTYMSYFLRNVTDSDILALERRLLQTMDMIVSKKKRIAMTRRQMYQRGEEQNKQTGFWGMIKSVTSSPSGSENLSLIQQEVDALEELSRQLFLETVDLQATKERIEYSKTFQGKYFNFLGYFFSIYCVWKIFMVKFWSQHISFILVGIIIVTSIRGLLITLTKFFYAISSSKSSNVIVLVLAQIMVRHNKKTCTNCDFGSFFLNICFLFNWFHIVCVCRASKLPYSFC</sequence>
<feature type="domain" description="Golgi pH regulator conserved" evidence="11">
    <location>
        <begin position="142"/>
        <end position="207"/>
    </location>
</feature>